<name>A0A2G5UBL3_9PELO</name>
<evidence type="ECO:0000313" key="3">
    <source>
        <dbReference type="Proteomes" id="UP000230233"/>
    </source>
</evidence>
<keyword evidence="3" id="KW-1185">Reference proteome</keyword>
<feature type="domain" description="F-box" evidence="1">
    <location>
        <begin position="13"/>
        <end position="48"/>
    </location>
</feature>
<proteinExistence type="predicted"/>
<accession>A0A2G5UBL3</accession>
<evidence type="ECO:0000313" key="2">
    <source>
        <dbReference type="EMBL" id="PIC36656.1"/>
    </source>
</evidence>
<gene>
    <name evidence="2" type="primary">Cnig_chr_IV.g15573</name>
    <name evidence="2" type="ORF">B9Z55_015573</name>
</gene>
<dbReference type="PANTHER" id="PTHR21503:SF8">
    <property type="entry name" value="F-BOX ASSOCIATED DOMAIN-CONTAINING PROTEIN-RELATED"/>
    <property type="match status" value="1"/>
</dbReference>
<organism evidence="2 3">
    <name type="scientific">Caenorhabditis nigoni</name>
    <dbReference type="NCBI Taxonomy" id="1611254"/>
    <lineage>
        <taxon>Eukaryota</taxon>
        <taxon>Metazoa</taxon>
        <taxon>Ecdysozoa</taxon>
        <taxon>Nematoda</taxon>
        <taxon>Chromadorea</taxon>
        <taxon>Rhabditida</taxon>
        <taxon>Rhabditina</taxon>
        <taxon>Rhabditomorpha</taxon>
        <taxon>Rhabditoidea</taxon>
        <taxon>Rhabditidae</taxon>
        <taxon>Peloderinae</taxon>
        <taxon>Caenorhabditis</taxon>
    </lineage>
</organism>
<evidence type="ECO:0000259" key="1">
    <source>
        <dbReference type="Pfam" id="PF00646"/>
    </source>
</evidence>
<sequence>MEEPPRNPKFGLLKCPFALREEVIGNMDFMDAFHFSTLSKRSKQMVRKARYQIDFIKFRFEENIKNDRIEVKIKNNDWLKISMSDSNDPPVRDPTMIDGLKLANLIDEPSDDYRKKLSAHILSIFHFKSTHVHLERNIEHLDDLFLWDIRKQFDCVEVCLSRCDDISPEDLQLVLNNLVSKSYLLEFELNDSSYKYQKPLKYCESLDVRGSCQWLDPENILQRNPQMKDLNLEDLPGEQVNNLLKQWINGEGIGLESMGFEISWYNGIDYPDNVIFDGIDTMETKLTEEQANRMIVIWRHRGRTVDIQRKTDGRFATVHLCHSGCYVWMWHTKFFRNIMQIRSVPKIKKTVVKR</sequence>
<dbReference type="EMBL" id="PDUG01000004">
    <property type="protein sequence ID" value="PIC36656.1"/>
    <property type="molecule type" value="Genomic_DNA"/>
</dbReference>
<dbReference type="PANTHER" id="PTHR21503">
    <property type="entry name" value="F-BOX-CONTAINING HYPOTHETICAL PROTEIN C.ELEGANS"/>
    <property type="match status" value="1"/>
</dbReference>
<dbReference type="AlphaFoldDB" id="A0A2G5UBL3"/>
<dbReference type="InterPro" id="IPR001810">
    <property type="entry name" value="F-box_dom"/>
</dbReference>
<comment type="caution">
    <text evidence="2">The sequence shown here is derived from an EMBL/GenBank/DDBJ whole genome shotgun (WGS) entry which is preliminary data.</text>
</comment>
<dbReference type="Proteomes" id="UP000230233">
    <property type="component" value="Chromosome IV"/>
</dbReference>
<protein>
    <recommendedName>
        <fullName evidence="1">F-box domain-containing protein</fullName>
    </recommendedName>
</protein>
<dbReference type="Pfam" id="PF00646">
    <property type="entry name" value="F-box"/>
    <property type="match status" value="1"/>
</dbReference>
<reference evidence="3" key="1">
    <citation type="submission" date="2017-10" db="EMBL/GenBank/DDBJ databases">
        <title>Rapid genome shrinkage in a self-fertile nematode reveals novel sperm competition proteins.</title>
        <authorList>
            <person name="Yin D."/>
            <person name="Schwarz E.M."/>
            <person name="Thomas C.G."/>
            <person name="Felde R.L."/>
            <person name="Korf I.F."/>
            <person name="Cutter A.D."/>
            <person name="Schartner C.M."/>
            <person name="Ralston E.J."/>
            <person name="Meyer B.J."/>
            <person name="Haag E.S."/>
        </authorList>
    </citation>
    <scope>NUCLEOTIDE SEQUENCE [LARGE SCALE GENOMIC DNA]</scope>
    <source>
        <strain evidence="3">JU1422</strain>
    </source>
</reference>